<protein>
    <submittedName>
        <fullName evidence="2">Uncharacterized protein</fullName>
    </submittedName>
</protein>
<gene>
    <name evidence="2" type="ORF">HO173_010353</name>
</gene>
<name>A0A8H6L0Y2_9LECA</name>
<dbReference type="GeneID" id="59292000"/>
<dbReference type="Proteomes" id="UP000578531">
    <property type="component" value="Unassembled WGS sequence"/>
</dbReference>
<reference evidence="2 3" key="1">
    <citation type="journal article" date="2020" name="Genomics">
        <title>Complete, high-quality genomes from long-read metagenomic sequencing of two wolf lichen thalli reveals enigmatic genome architecture.</title>
        <authorList>
            <person name="McKenzie S.K."/>
            <person name="Walston R.F."/>
            <person name="Allen J.L."/>
        </authorList>
    </citation>
    <scope>NUCLEOTIDE SEQUENCE [LARGE SCALE GENOMIC DNA]</scope>
    <source>
        <strain evidence="2">WasteWater2</strain>
    </source>
</reference>
<organism evidence="2 3">
    <name type="scientific">Letharia columbiana</name>
    <dbReference type="NCBI Taxonomy" id="112416"/>
    <lineage>
        <taxon>Eukaryota</taxon>
        <taxon>Fungi</taxon>
        <taxon>Dikarya</taxon>
        <taxon>Ascomycota</taxon>
        <taxon>Pezizomycotina</taxon>
        <taxon>Lecanoromycetes</taxon>
        <taxon>OSLEUM clade</taxon>
        <taxon>Lecanoromycetidae</taxon>
        <taxon>Lecanorales</taxon>
        <taxon>Lecanorineae</taxon>
        <taxon>Parmeliaceae</taxon>
        <taxon>Letharia</taxon>
    </lineage>
</organism>
<feature type="region of interest" description="Disordered" evidence="1">
    <location>
        <begin position="79"/>
        <end position="140"/>
    </location>
</feature>
<dbReference type="RefSeq" id="XP_037160825.1">
    <property type="nucleotide sequence ID" value="XM_037312239.1"/>
</dbReference>
<comment type="caution">
    <text evidence="2">The sequence shown here is derived from an EMBL/GenBank/DDBJ whole genome shotgun (WGS) entry which is preliminary data.</text>
</comment>
<evidence type="ECO:0000256" key="1">
    <source>
        <dbReference type="SAM" id="MobiDB-lite"/>
    </source>
</evidence>
<evidence type="ECO:0000313" key="3">
    <source>
        <dbReference type="Proteomes" id="UP000578531"/>
    </source>
</evidence>
<dbReference type="AlphaFoldDB" id="A0A8H6L0Y2"/>
<keyword evidence="3" id="KW-1185">Reference proteome</keyword>
<feature type="compositionally biased region" description="Low complexity" evidence="1">
    <location>
        <begin position="90"/>
        <end position="100"/>
    </location>
</feature>
<dbReference type="EMBL" id="JACCJC010000057">
    <property type="protein sequence ID" value="KAF6231393.1"/>
    <property type="molecule type" value="Genomic_DNA"/>
</dbReference>
<sequence length="140" mass="15473">MGQGTGNIEAKAILRVVLDELVTSWKLIFTHSYLTTNFVPYPHIPSITPFPHHLTHCIQNSNPHPRQLVEYQPAFTYHNHHNHALPHSPPSSSSASPSSPLRKRATIVNCNDPRTGLSPHVGSPSTRTGYITNTGAQIEE</sequence>
<evidence type="ECO:0000313" key="2">
    <source>
        <dbReference type="EMBL" id="KAF6231393.1"/>
    </source>
</evidence>
<proteinExistence type="predicted"/>
<feature type="compositionally biased region" description="Polar residues" evidence="1">
    <location>
        <begin position="123"/>
        <end position="140"/>
    </location>
</feature>
<accession>A0A8H6L0Y2</accession>